<reference evidence="2" key="1">
    <citation type="submission" date="2025-08" db="UniProtKB">
        <authorList>
            <consortium name="RefSeq"/>
        </authorList>
    </citation>
    <scope>IDENTIFICATION</scope>
</reference>
<accession>A0AAJ6YUT3</accession>
<evidence type="ECO:0000313" key="1">
    <source>
        <dbReference type="Proteomes" id="UP000695007"/>
    </source>
</evidence>
<keyword evidence="1" id="KW-1185">Reference proteome</keyword>
<evidence type="ECO:0000313" key="2">
    <source>
        <dbReference type="RefSeq" id="XP_011504754.1"/>
    </source>
</evidence>
<dbReference type="Proteomes" id="UP000695007">
    <property type="component" value="Unplaced"/>
</dbReference>
<proteinExistence type="predicted"/>
<dbReference type="GeneID" id="105367684"/>
<organism evidence="1 2">
    <name type="scientific">Ceratosolen solmsi marchali</name>
    <dbReference type="NCBI Taxonomy" id="326594"/>
    <lineage>
        <taxon>Eukaryota</taxon>
        <taxon>Metazoa</taxon>
        <taxon>Ecdysozoa</taxon>
        <taxon>Arthropoda</taxon>
        <taxon>Hexapoda</taxon>
        <taxon>Insecta</taxon>
        <taxon>Pterygota</taxon>
        <taxon>Neoptera</taxon>
        <taxon>Endopterygota</taxon>
        <taxon>Hymenoptera</taxon>
        <taxon>Apocrita</taxon>
        <taxon>Proctotrupomorpha</taxon>
        <taxon>Chalcidoidea</taxon>
        <taxon>Agaonidae</taxon>
        <taxon>Agaoninae</taxon>
        <taxon>Ceratosolen</taxon>
    </lineage>
</organism>
<dbReference type="AlphaFoldDB" id="A0AAJ6YUT3"/>
<protein>
    <submittedName>
        <fullName evidence="2">Uncharacterized protein LOC105367684</fullName>
    </submittedName>
</protein>
<dbReference type="KEGG" id="csol:105367684"/>
<sequence>MFFFWSREPTAAAVAASPRAGPWFAWFATAAFLWRYRRCIARTVFGAVSSMRVLKNHRNTATSLVTPKSHYIRQCHQRNIKCRSSSVSRLYNRQNQRICHKRETNSSKGNIISVPQKPHVVGVKPRLKRLHMGDGSYITSSALRLTTRRLQLNSNCLQISHQMYYKVTRSGRTYGKYWNDEALDK</sequence>
<gene>
    <name evidence="2" type="primary">LOC105367684</name>
</gene>
<name>A0AAJ6YUT3_9HYME</name>
<dbReference type="RefSeq" id="XP_011504754.1">
    <property type="nucleotide sequence ID" value="XM_011506452.1"/>
</dbReference>